<gene>
    <name evidence="2" type="ORF">C9I94_10765</name>
</gene>
<proteinExistence type="predicted"/>
<feature type="coiled-coil region" evidence="1">
    <location>
        <begin position="56"/>
        <end position="86"/>
    </location>
</feature>
<dbReference type="EMBL" id="PYLZ01000005">
    <property type="protein sequence ID" value="PSW24510.1"/>
    <property type="molecule type" value="Genomic_DNA"/>
</dbReference>
<evidence type="ECO:0000313" key="3">
    <source>
        <dbReference type="Proteomes" id="UP000240481"/>
    </source>
</evidence>
<dbReference type="AlphaFoldDB" id="A0A0J8V5U1"/>
<dbReference type="RefSeq" id="WP_048900884.1">
    <property type="nucleotide sequence ID" value="NZ_AP024853.1"/>
</dbReference>
<organism evidence="2 3">
    <name type="scientific">Photobacterium swingsii</name>
    <dbReference type="NCBI Taxonomy" id="680026"/>
    <lineage>
        <taxon>Bacteria</taxon>
        <taxon>Pseudomonadati</taxon>
        <taxon>Pseudomonadota</taxon>
        <taxon>Gammaproteobacteria</taxon>
        <taxon>Vibrionales</taxon>
        <taxon>Vibrionaceae</taxon>
        <taxon>Photobacterium</taxon>
    </lineage>
</organism>
<dbReference type="Proteomes" id="UP000240481">
    <property type="component" value="Unassembled WGS sequence"/>
</dbReference>
<protein>
    <submittedName>
        <fullName evidence="2">Uncharacterized protein</fullName>
    </submittedName>
</protein>
<name>A0A0J8V5U1_9GAMM</name>
<accession>A0A0J8V5U1</accession>
<keyword evidence="3" id="KW-1185">Reference proteome</keyword>
<keyword evidence="1" id="KW-0175">Coiled coil</keyword>
<evidence type="ECO:0000313" key="2">
    <source>
        <dbReference type="EMBL" id="PSW24510.1"/>
    </source>
</evidence>
<evidence type="ECO:0000256" key="1">
    <source>
        <dbReference type="SAM" id="Coils"/>
    </source>
</evidence>
<comment type="caution">
    <text evidence="2">The sequence shown here is derived from an EMBL/GenBank/DDBJ whole genome shotgun (WGS) entry which is preliminary data.</text>
</comment>
<reference evidence="2 3" key="1">
    <citation type="submission" date="2018-01" db="EMBL/GenBank/DDBJ databases">
        <title>Whole genome sequencing of Histamine producing bacteria.</title>
        <authorList>
            <person name="Butler K."/>
        </authorList>
    </citation>
    <scope>NUCLEOTIDE SEQUENCE [LARGE SCALE GENOMIC DNA]</scope>
    <source>
        <strain evidence="2 3">DSM 24669</strain>
    </source>
</reference>
<sequence length="157" mass="17754">MTDKMKIVWIGEKDLKKVNRQGRDYFFPRGQVVSVPEHIGYDLLQLVTCFALPETADKLIAKQKEEKETRERLEAEAIKAKELEDASKTWRVFIDGDVCNISKYAKAKLETVIVSEELNIDPLDINQPLGVTATEALRMAVRDALHAKSGNPELQEA</sequence>
<dbReference type="STRING" id="680026.AB733_22965"/>